<dbReference type="Gene3D" id="3.60.10.10">
    <property type="entry name" value="Endonuclease/exonuclease/phosphatase"/>
    <property type="match status" value="1"/>
</dbReference>
<keyword evidence="2" id="KW-0540">Nuclease</keyword>
<dbReference type="RefSeq" id="WP_089279913.1">
    <property type="nucleotide sequence ID" value="NZ_FZON01000062.1"/>
</dbReference>
<organism evidence="2 3">
    <name type="scientific">Antarctobacter heliothermus</name>
    <dbReference type="NCBI Taxonomy" id="74033"/>
    <lineage>
        <taxon>Bacteria</taxon>
        <taxon>Pseudomonadati</taxon>
        <taxon>Pseudomonadota</taxon>
        <taxon>Alphaproteobacteria</taxon>
        <taxon>Rhodobacterales</taxon>
        <taxon>Roseobacteraceae</taxon>
        <taxon>Antarctobacter</taxon>
    </lineage>
</organism>
<protein>
    <submittedName>
        <fullName evidence="2">Metal-dependent hydrolase, endonuclease/exonuclease/phosphatase family</fullName>
    </submittedName>
</protein>
<keyword evidence="2" id="KW-0255">Endonuclease</keyword>
<evidence type="ECO:0000313" key="2">
    <source>
        <dbReference type="EMBL" id="SNT14577.1"/>
    </source>
</evidence>
<name>A0A239K878_9RHOB</name>
<keyword evidence="2" id="KW-0269">Exonuclease</keyword>
<dbReference type="Proteomes" id="UP000198440">
    <property type="component" value="Unassembled WGS sequence"/>
</dbReference>
<dbReference type="AlphaFoldDB" id="A0A239K878"/>
<dbReference type="GO" id="GO:0004519">
    <property type="term" value="F:endonuclease activity"/>
    <property type="evidence" value="ECO:0007669"/>
    <property type="project" value="UniProtKB-KW"/>
</dbReference>
<sequence>MRDPIRATTPRMGPPTQEQRDIAANGARSAGEHATLLASWDCLTSIEIVQPPMADLPPHVTVAAWNIERCKRISESADLLRQSEADIVLATEMDWGMARSGQHHTTRDLAQEMGFGYAFGVEFVELGTGDSYETGQFGDVPNDHGLHGNAILSRYPFETPRLLPLDDSGAWFIGTPKNDGQFRIGGRMAMAVQIKGVTFVAVHYESESDAMGRAVQTRRLLDLIDAEYGNGPCVIGGDLNTAAFAQTRKSGAETLQDPAKIEPSFEGFAKAGFTWTSSNQPGITTRAAPGKPVRYPLQKLDWLFVRGCVASDPAILPAICDCGDYLSDHELITTKVTL</sequence>
<dbReference type="InterPro" id="IPR051916">
    <property type="entry name" value="GPI-anchor_lipid_remodeler"/>
</dbReference>
<dbReference type="EMBL" id="FZON01000062">
    <property type="protein sequence ID" value="SNT14577.1"/>
    <property type="molecule type" value="Genomic_DNA"/>
</dbReference>
<dbReference type="Pfam" id="PF03372">
    <property type="entry name" value="Exo_endo_phos"/>
    <property type="match status" value="1"/>
</dbReference>
<dbReference type="PANTHER" id="PTHR14859:SF1">
    <property type="entry name" value="PGAP2-INTERACTING PROTEIN"/>
    <property type="match status" value="1"/>
</dbReference>
<gene>
    <name evidence="2" type="ORF">SAMN04488078_106217</name>
</gene>
<dbReference type="SUPFAM" id="SSF56219">
    <property type="entry name" value="DNase I-like"/>
    <property type="match status" value="1"/>
</dbReference>
<reference evidence="2 3" key="1">
    <citation type="submission" date="2017-06" db="EMBL/GenBank/DDBJ databases">
        <authorList>
            <person name="Kim H.J."/>
            <person name="Triplett B.A."/>
        </authorList>
    </citation>
    <scope>NUCLEOTIDE SEQUENCE [LARGE SCALE GENOMIC DNA]</scope>
    <source>
        <strain evidence="2 3">DSM 11445</strain>
    </source>
</reference>
<keyword evidence="2" id="KW-0378">Hydrolase</keyword>
<proteinExistence type="predicted"/>
<evidence type="ECO:0000313" key="3">
    <source>
        <dbReference type="Proteomes" id="UP000198440"/>
    </source>
</evidence>
<dbReference type="GO" id="GO:0004527">
    <property type="term" value="F:exonuclease activity"/>
    <property type="evidence" value="ECO:0007669"/>
    <property type="project" value="UniProtKB-KW"/>
</dbReference>
<dbReference type="GO" id="GO:0016020">
    <property type="term" value="C:membrane"/>
    <property type="evidence" value="ECO:0007669"/>
    <property type="project" value="GOC"/>
</dbReference>
<dbReference type="InterPro" id="IPR005135">
    <property type="entry name" value="Endo/exonuclease/phosphatase"/>
</dbReference>
<accession>A0A239K878</accession>
<dbReference type="OrthoDB" id="8047712at2"/>
<dbReference type="InterPro" id="IPR036691">
    <property type="entry name" value="Endo/exonu/phosph_ase_sf"/>
</dbReference>
<dbReference type="PANTHER" id="PTHR14859">
    <property type="entry name" value="CALCOFLUOR WHITE HYPERSENSITIVE PROTEIN PRECURSOR"/>
    <property type="match status" value="1"/>
</dbReference>
<dbReference type="GO" id="GO:0006506">
    <property type="term" value="P:GPI anchor biosynthetic process"/>
    <property type="evidence" value="ECO:0007669"/>
    <property type="project" value="TreeGrafter"/>
</dbReference>
<evidence type="ECO:0000259" key="1">
    <source>
        <dbReference type="Pfam" id="PF03372"/>
    </source>
</evidence>
<feature type="domain" description="Endonuclease/exonuclease/phosphatase" evidence="1">
    <location>
        <begin position="64"/>
        <end position="329"/>
    </location>
</feature>